<sequence length="291" mass="33684">MAECDTPETNGDISIITLEHMPQQIHAWTADDDWTGIADSKQRRKLQNRQNQRKWRERKRADNQGRQLASREKTVSVPGFDSSLDSTVEKITCSHAPPDATEYLRSFEAAVRLSYMTRSPRSEHLIGLTRLNVHRAINENIRAIGMDPHWTSCDESISIFNLSPPIPSLSLEKIPASLRPTQIQQTVPHHPWLDFFPFPRMRDILIAAECLFDDDDLCHDLMAFWDTRNTGATLVVWGEPWDPRSWEVTEGFAEKWGWLLRGSTELLVSTNYWRRKRGERPLVWGRILDVQ</sequence>
<dbReference type="RefSeq" id="XP_040668757.1">
    <property type="nucleotide sequence ID" value="XM_040808692.1"/>
</dbReference>
<feature type="region of interest" description="Disordered" evidence="1">
    <location>
        <begin position="42"/>
        <end position="76"/>
    </location>
</feature>
<dbReference type="OrthoDB" id="2245989at2759"/>
<accession>A0A1L9PNL2</accession>
<organism evidence="2 3">
    <name type="scientific">Aspergillus versicolor CBS 583.65</name>
    <dbReference type="NCBI Taxonomy" id="1036611"/>
    <lineage>
        <taxon>Eukaryota</taxon>
        <taxon>Fungi</taxon>
        <taxon>Dikarya</taxon>
        <taxon>Ascomycota</taxon>
        <taxon>Pezizomycotina</taxon>
        <taxon>Eurotiomycetes</taxon>
        <taxon>Eurotiomycetidae</taxon>
        <taxon>Eurotiales</taxon>
        <taxon>Aspergillaceae</taxon>
        <taxon>Aspergillus</taxon>
        <taxon>Aspergillus subgen. Nidulantes</taxon>
    </lineage>
</organism>
<dbReference type="EMBL" id="KV878130">
    <property type="protein sequence ID" value="OJJ02995.1"/>
    <property type="molecule type" value="Genomic_DNA"/>
</dbReference>
<evidence type="ECO:0008006" key="4">
    <source>
        <dbReference type="Google" id="ProtNLM"/>
    </source>
</evidence>
<dbReference type="AlphaFoldDB" id="A0A1L9PNL2"/>
<keyword evidence="3" id="KW-1185">Reference proteome</keyword>
<evidence type="ECO:0000313" key="2">
    <source>
        <dbReference type="EMBL" id="OJJ02995.1"/>
    </source>
</evidence>
<evidence type="ECO:0000313" key="3">
    <source>
        <dbReference type="Proteomes" id="UP000184073"/>
    </source>
</evidence>
<gene>
    <name evidence="2" type="ORF">ASPVEDRAFT_170221</name>
</gene>
<dbReference type="GeneID" id="63724203"/>
<dbReference type="CDD" id="cd14688">
    <property type="entry name" value="bZIP_YAP"/>
    <property type="match status" value="1"/>
</dbReference>
<proteinExistence type="predicted"/>
<name>A0A1L9PNL2_ASPVE</name>
<protein>
    <recommendedName>
        <fullName evidence="4">BZIP domain-containing protein</fullName>
    </recommendedName>
</protein>
<feature type="compositionally biased region" description="Basic and acidic residues" evidence="1">
    <location>
        <begin position="59"/>
        <end position="74"/>
    </location>
</feature>
<dbReference type="Pfam" id="PF11905">
    <property type="entry name" value="DUF3425"/>
    <property type="match status" value="1"/>
</dbReference>
<dbReference type="InterPro" id="IPR021833">
    <property type="entry name" value="DUF3425"/>
</dbReference>
<dbReference type="PANTHER" id="PTHR38116:SF1">
    <property type="entry name" value="BZIP DOMAIN-CONTAINING PROTEIN"/>
    <property type="match status" value="1"/>
</dbReference>
<feature type="compositionally biased region" description="Basic residues" evidence="1">
    <location>
        <begin position="42"/>
        <end position="58"/>
    </location>
</feature>
<dbReference type="VEuPathDB" id="FungiDB:ASPVEDRAFT_170221"/>
<dbReference type="PANTHER" id="PTHR38116">
    <property type="entry name" value="CHROMOSOME 7, WHOLE GENOME SHOTGUN SEQUENCE"/>
    <property type="match status" value="1"/>
</dbReference>
<reference evidence="3" key="1">
    <citation type="journal article" date="2017" name="Genome Biol.">
        <title>Comparative genomics reveals high biological diversity and specific adaptations in the industrially and medically important fungal genus Aspergillus.</title>
        <authorList>
            <person name="de Vries R.P."/>
            <person name="Riley R."/>
            <person name="Wiebenga A."/>
            <person name="Aguilar-Osorio G."/>
            <person name="Amillis S."/>
            <person name="Uchima C.A."/>
            <person name="Anderluh G."/>
            <person name="Asadollahi M."/>
            <person name="Askin M."/>
            <person name="Barry K."/>
            <person name="Battaglia E."/>
            <person name="Bayram O."/>
            <person name="Benocci T."/>
            <person name="Braus-Stromeyer S.A."/>
            <person name="Caldana C."/>
            <person name="Canovas D."/>
            <person name="Cerqueira G.C."/>
            <person name="Chen F."/>
            <person name="Chen W."/>
            <person name="Choi C."/>
            <person name="Clum A."/>
            <person name="Dos Santos R.A."/>
            <person name="Damasio A.R."/>
            <person name="Diallinas G."/>
            <person name="Emri T."/>
            <person name="Fekete E."/>
            <person name="Flipphi M."/>
            <person name="Freyberg S."/>
            <person name="Gallo A."/>
            <person name="Gournas C."/>
            <person name="Habgood R."/>
            <person name="Hainaut M."/>
            <person name="Harispe M.L."/>
            <person name="Henrissat B."/>
            <person name="Hilden K.S."/>
            <person name="Hope R."/>
            <person name="Hossain A."/>
            <person name="Karabika E."/>
            <person name="Karaffa L."/>
            <person name="Karanyi Z."/>
            <person name="Krasevec N."/>
            <person name="Kuo A."/>
            <person name="Kusch H."/>
            <person name="LaButti K."/>
            <person name="Lagendijk E.L."/>
            <person name="Lapidus A."/>
            <person name="Levasseur A."/>
            <person name="Lindquist E."/>
            <person name="Lipzen A."/>
            <person name="Logrieco A.F."/>
            <person name="MacCabe A."/>
            <person name="Maekelae M.R."/>
            <person name="Malavazi I."/>
            <person name="Melin P."/>
            <person name="Meyer V."/>
            <person name="Mielnichuk N."/>
            <person name="Miskei M."/>
            <person name="Molnar A.P."/>
            <person name="Mule G."/>
            <person name="Ngan C.Y."/>
            <person name="Orejas M."/>
            <person name="Orosz E."/>
            <person name="Ouedraogo J.P."/>
            <person name="Overkamp K.M."/>
            <person name="Park H.-S."/>
            <person name="Perrone G."/>
            <person name="Piumi F."/>
            <person name="Punt P.J."/>
            <person name="Ram A.F."/>
            <person name="Ramon A."/>
            <person name="Rauscher S."/>
            <person name="Record E."/>
            <person name="Riano-Pachon D.M."/>
            <person name="Robert V."/>
            <person name="Roehrig J."/>
            <person name="Ruller R."/>
            <person name="Salamov A."/>
            <person name="Salih N.S."/>
            <person name="Samson R.A."/>
            <person name="Sandor E."/>
            <person name="Sanguinetti M."/>
            <person name="Schuetze T."/>
            <person name="Sepcic K."/>
            <person name="Shelest E."/>
            <person name="Sherlock G."/>
            <person name="Sophianopoulou V."/>
            <person name="Squina F.M."/>
            <person name="Sun H."/>
            <person name="Susca A."/>
            <person name="Todd R.B."/>
            <person name="Tsang A."/>
            <person name="Unkles S.E."/>
            <person name="van de Wiele N."/>
            <person name="van Rossen-Uffink D."/>
            <person name="Oliveira J.V."/>
            <person name="Vesth T.C."/>
            <person name="Visser J."/>
            <person name="Yu J.-H."/>
            <person name="Zhou M."/>
            <person name="Andersen M.R."/>
            <person name="Archer D.B."/>
            <person name="Baker S.E."/>
            <person name="Benoit I."/>
            <person name="Brakhage A.A."/>
            <person name="Braus G.H."/>
            <person name="Fischer R."/>
            <person name="Frisvad J.C."/>
            <person name="Goldman G.H."/>
            <person name="Houbraken J."/>
            <person name="Oakley B."/>
            <person name="Pocsi I."/>
            <person name="Scazzocchio C."/>
            <person name="Seiboth B."/>
            <person name="vanKuyk P.A."/>
            <person name="Wortman J."/>
            <person name="Dyer P.S."/>
            <person name="Grigoriev I.V."/>
        </authorList>
    </citation>
    <scope>NUCLEOTIDE SEQUENCE [LARGE SCALE GENOMIC DNA]</scope>
    <source>
        <strain evidence="3">CBS 583.65</strain>
    </source>
</reference>
<dbReference type="STRING" id="1036611.A0A1L9PNL2"/>
<evidence type="ECO:0000256" key="1">
    <source>
        <dbReference type="SAM" id="MobiDB-lite"/>
    </source>
</evidence>
<dbReference type="Proteomes" id="UP000184073">
    <property type="component" value="Unassembled WGS sequence"/>
</dbReference>